<feature type="region of interest" description="Disordered" evidence="1">
    <location>
        <begin position="158"/>
        <end position="204"/>
    </location>
</feature>
<dbReference type="RefSeq" id="WP_251605088.1">
    <property type="nucleotide sequence ID" value="NZ_JAMQJY010000001.1"/>
</dbReference>
<proteinExistence type="predicted"/>
<dbReference type="PANTHER" id="PTHR38433:SF1">
    <property type="entry name" value="DUF1641 DOMAIN-CONTAINING PROTEIN"/>
    <property type="match status" value="1"/>
</dbReference>
<dbReference type="EMBL" id="JAMQJY010000001">
    <property type="protein sequence ID" value="MCM2674938.1"/>
    <property type="molecule type" value="Genomic_DNA"/>
</dbReference>
<protein>
    <submittedName>
        <fullName evidence="2">DUF1641 domain-containing protein</fullName>
    </submittedName>
</protein>
<accession>A0ABT0XHW5</accession>
<name>A0ABT0XHW5_9BACI</name>
<dbReference type="PANTHER" id="PTHR38433">
    <property type="match status" value="1"/>
</dbReference>
<sequence>MAKATTTIRRKTYSDEELREKELLEVQQLLVNHKDAIHETFEIIGHLQDRKILPMLTALFSEGDKVMDIFVKTIDNPETARSLKNMLLMAWVLGTLNVQQLEPLVLKVNQGIARAAEFEKVENQSSYIRLIRSLKDPEFRNALNLSVAFLKGIGENQNDKERTTKRPEDQVHQDQDSQVDTKYEANDEKSTVKKAQSNGLEMGSCSSRSFTCISLTYIRKKRGQIKVGGNVKKGA</sequence>
<evidence type="ECO:0000313" key="3">
    <source>
        <dbReference type="Proteomes" id="UP001203665"/>
    </source>
</evidence>
<keyword evidence="3" id="KW-1185">Reference proteome</keyword>
<evidence type="ECO:0000313" key="2">
    <source>
        <dbReference type="EMBL" id="MCM2674938.1"/>
    </source>
</evidence>
<organism evidence="2 3">
    <name type="scientific">Alkalicoccobacillus plakortidis</name>
    <dbReference type="NCBI Taxonomy" id="444060"/>
    <lineage>
        <taxon>Bacteria</taxon>
        <taxon>Bacillati</taxon>
        <taxon>Bacillota</taxon>
        <taxon>Bacilli</taxon>
        <taxon>Bacillales</taxon>
        <taxon>Bacillaceae</taxon>
        <taxon>Alkalicoccobacillus</taxon>
    </lineage>
</organism>
<gene>
    <name evidence="2" type="ORF">NDM98_05125</name>
</gene>
<reference evidence="2" key="1">
    <citation type="submission" date="2022-06" db="EMBL/GenBank/DDBJ databases">
        <title>Alkalicoccobacillus porphyridii sp. nov., isolated from a marine red alga, Porphyridium purpureum and reclassification of Shouchella plakortidis and Shouchella gibsonii as Alkalicoccobacillus plakortidis comb. nov. and Alkalicoccobacillus gibsonii comb. nov.</title>
        <authorList>
            <person name="Kim K.H."/>
            <person name="Lee J.K."/>
            <person name="Han D.M."/>
            <person name="Baek J.H."/>
            <person name="Jeon C.O."/>
        </authorList>
    </citation>
    <scope>NUCLEOTIDE SEQUENCE</scope>
    <source>
        <strain evidence="2">DSM 19153</strain>
    </source>
</reference>
<comment type="caution">
    <text evidence="2">The sequence shown here is derived from an EMBL/GenBank/DDBJ whole genome shotgun (WGS) entry which is preliminary data.</text>
</comment>
<feature type="compositionally biased region" description="Basic and acidic residues" evidence="1">
    <location>
        <begin position="158"/>
        <end position="191"/>
    </location>
</feature>
<feature type="compositionally biased region" description="Polar residues" evidence="1">
    <location>
        <begin position="193"/>
        <end position="204"/>
    </location>
</feature>
<dbReference type="Proteomes" id="UP001203665">
    <property type="component" value="Unassembled WGS sequence"/>
</dbReference>
<evidence type="ECO:0000256" key="1">
    <source>
        <dbReference type="SAM" id="MobiDB-lite"/>
    </source>
</evidence>